<dbReference type="Proteomes" id="UP000799291">
    <property type="component" value="Unassembled WGS sequence"/>
</dbReference>
<sequence>MSPPYRVAQPYCLALAPQIGSVEPVWYIAGKVLSGEEKIFYSQIHFDANYPELSAFTKTVPNAPRSCFVTFGPGYSYFASAPGRGSVWAGIPSELSDKIQKAYDTPCCVSLGKDNAWFVMWPDGYYAWKFHGHYSGLDKILTDAQPRSVSYLAISPYNKHHYFVAFRDRTIKYNFTGAPPEWMQQMQEVFNQWQAEIAQQIQPRPQTFVPPNVASYAPHPQPWNPYPAQQQQPPPPTGYSSPQLLPNSPMSNYSSPSTPSMSPIPPAVFAHHAPAPQFAPVEMMGSMPQGPPQGPPPGSRLVAPDPQPPVTRTSSEKKKKFLSKIFS</sequence>
<dbReference type="AlphaFoldDB" id="A0A6G1JMX1"/>
<feature type="region of interest" description="Disordered" evidence="1">
    <location>
        <begin position="280"/>
        <end position="327"/>
    </location>
</feature>
<dbReference type="EMBL" id="MU005569">
    <property type="protein sequence ID" value="KAF2691570.1"/>
    <property type="molecule type" value="Genomic_DNA"/>
</dbReference>
<feature type="compositionally biased region" description="Low complexity" evidence="1">
    <location>
        <begin position="246"/>
        <end position="268"/>
    </location>
</feature>
<evidence type="ECO:0000313" key="3">
    <source>
        <dbReference type="Proteomes" id="UP000799291"/>
    </source>
</evidence>
<organism evidence="2 3">
    <name type="scientific">Lentithecium fluviatile CBS 122367</name>
    <dbReference type="NCBI Taxonomy" id="1168545"/>
    <lineage>
        <taxon>Eukaryota</taxon>
        <taxon>Fungi</taxon>
        <taxon>Dikarya</taxon>
        <taxon>Ascomycota</taxon>
        <taxon>Pezizomycotina</taxon>
        <taxon>Dothideomycetes</taxon>
        <taxon>Pleosporomycetidae</taxon>
        <taxon>Pleosporales</taxon>
        <taxon>Massarineae</taxon>
        <taxon>Lentitheciaceae</taxon>
        <taxon>Lentithecium</taxon>
    </lineage>
</organism>
<dbReference type="OrthoDB" id="4764735at2759"/>
<proteinExistence type="predicted"/>
<keyword evidence="3" id="KW-1185">Reference proteome</keyword>
<name>A0A6G1JMX1_9PLEO</name>
<evidence type="ECO:0000256" key="1">
    <source>
        <dbReference type="SAM" id="MobiDB-lite"/>
    </source>
</evidence>
<feature type="compositionally biased region" description="Pro residues" evidence="1">
    <location>
        <begin position="289"/>
        <end position="298"/>
    </location>
</feature>
<feature type="compositionally biased region" description="Basic residues" evidence="1">
    <location>
        <begin position="317"/>
        <end position="327"/>
    </location>
</feature>
<accession>A0A6G1JMX1</accession>
<gene>
    <name evidence="2" type="ORF">K458DRAFT_411301</name>
</gene>
<protein>
    <submittedName>
        <fullName evidence="2">Uncharacterized protein</fullName>
    </submittedName>
</protein>
<evidence type="ECO:0000313" key="2">
    <source>
        <dbReference type="EMBL" id="KAF2691570.1"/>
    </source>
</evidence>
<reference evidence="2" key="1">
    <citation type="journal article" date="2020" name="Stud. Mycol.">
        <title>101 Dothideomycetes genomes: a test case for predicting lifestyles and emergence of pathogens.</title>
        <authorList>
            <person name="Haridas S."/>
            <person name="Albert R."/>
            <person name="Binder M."/>
            <person name="Bloem J."/>
            <person name="Labutti K."/>
            <person name="Salamov A."/>
            <person name="Andreopoulos B."/>
            <person name="Baker S."/>
            <person name="Barry K."/>
            <person name="Bills G."/>
            <person name="Bluhm B."/>
            <person name="Cannon C."/>
            <person name="Castanera R."/>
            <person name="Culley D."/>
            <person name="Daum C."/>
            <person name="Ezra D."/>
            <person name="Gonzalez J."/>
            <person name="Henrissat B."/>
            <person name="Kuo A."/>
            <person name="Liang C."/>
            <person name="Lipzen A."/>
            <person name="Lutzoni F."/>
            <person name="Magnuson J."/>
            <person name="Mondo S."/>
            <person name="Nolan M."/>
            <person name="Ohm R."/>
            <person name="Pangilinan J."/>
            <person name="Park H.-J."/>
            <person name="Ramirez L."/>
            <person name="Alfaro M."/>
            <person name="Sun H."/>
            <person name="Tritt A."/>
            <person name="Yoshinaga Y."/>
            <person name="Zwiers L.-H."/>
            <person name="Turgeon B."/>
            <person name="Goodwin S."/>
            <person name="Spatafora J."/>
            <person name="Crous P."/>
            <person name="Grigoriev I."/>
        </authorList>
    </citation>
    <scope>NUCLEOTIDE SEQUENCE</scope>
    <source>
        <strain evidence="2">CBS 122367</strain>
    </source>
</reference>
<feature type="region of interest" description="Disordered" evidence="1">
    <location>
        <begin position="219"/>
        <end position="268"/>
    </location>
</feature>